<dbReference type="SMART" id="SM00448">
    <property type="entry name" value="REC"/>
    <property type="match status" value="1"/>
</dbReference>
<reference evidence="5 6" key="1">
    <citation type="submission" date="2018-01" db="EMBL/GenBank/DDBJ databases">
        <title>Draft genome sequence of Paucibacter aquatile CR182 isolated from freshwater of the Nakdong River.</title>
        <authorList>
            <person name="Choi A."/>
            <person name="Chung E.J."/>
        </authorList>
    </citation>
    <scope>NUCLEOTIDE SEQUENCE [LARGE SCALE GENOMIC DNA]</scope>
    <source>
        <strain evidence="5 6">CR182</strain>
    </source>
</reference>
<dbReference type="Pfam" id="PF12728">
    <property type="entry name" value="HTH_17"/>
    <property type="match status" value="1"/>
</dbReference>
<accession>A0A2N8L105</accession>
<comment type="caution">
    <text evidence="5">The sequence shown here is derived from an EMBL/GenBank/DDBJ whole genome shotgun (WGS) entry which is preliminary data.</text>
</comment>
<dbReference type="InterPro" id="IPR011006">
    <property type="entry name" value="CheY-like_superfamily"/>
</dbReference>
<gene>
    <name evidence="5" type="ORF">C1O66_18925</name>
</gene>
<dbReference type="AlphaFoldDB" id="A0A2N8L105"/>
<dbReference type="GO" id="GO:0000160">
    <property type="term" value="P:phosphorelay signal transduction system"/>
    <property type="evidence" value="ECO:0007669"/>
    <property type="project" value="UniProtKB-KW"/>
</dbReference>
<protein>
    <submittedName>
        <fullName evidence="5">DNA-binding protein</fullName>
    </submittedName>
</protein>
<dbReference type="Gene3D" id="3.40.50.2300">
    <property type="match status" value="1"/>
</dbReference>
<keyword evidence="5" id="KW-0238">DNA-binding</keyword>
<dbReference type="InterPro" id="IPR009061">
    <property type="entry name" value="DNA-bd_dom_put_sf"/>
</dbReference>
<evidence type="ECO:0000313" key="5">
    <source>
        <dbReference type="EMBL" id="PND39400.1"/>
    </source>
</evidence>
<evidence type="ECO:0000256" key="2">
    <source>
        <dbReference type="ARBA" id="ARBA00023012"/>
    </source>
</evidence>
<keyword evidence="1 3" id="KW-0597">Phosphoprotein</keyword>
<dbReference type="InterPro" id="IPR041657">
    <property type="entry name" value="HTH_17"/>
</dbReference>
<dbReference type="InterPro" id="IPR050595">
    <property type="entry name" value="Bact_response_regulator"/>
</dbReference>
<sequence>MPESKHSKDMDSPDYSTMEVARMLGLAVRSVQLMVDRGELTAWKTPGGHRRISRESVEAWQLQRQGPGALARAAGRLQATVAQESSAGRPRRVLVIEDSVHYQNLIAMLLKQQFPDVELHTAHDGIVGLAMVGQLQPEVLIVDILLPGIDGATLITSLRSHVQFAHSRLVVVTSLDEDQRQPYAFALAGVPLVHKPRLVLDLPQALREALGAPEQTA</sequence>
<evidence type="ECO:0000313" key="6">
    <source>
        <dbReference type="Proteomes" id="UP000235916"/>
    </source>
</evidence>
<dbReference type="PANTHER" id="PTHR44591:SF14">
    <property type="entry name" value="PROTEIN PILG"/>
    <property type="match status" value="1"/>
</dbReference>
<dbReference type="SUPFAM" id="SSF52172">
    <property type="entry name" value="CheY-like"/>
    <property type="match status" value="1"/>
</dbReference>
<dbReference type="OrthoDB" id="5416564at2"/>
<feature type="modified residue" description="4-aspartylphosphate" evidence="3">
    <location>
        <position position="143"/>
    </location>
</feature>
<dbReference type="Gene3D" id="1.10.1660.10">
    <property type="match status" value="1"/>
</dbReference>
<name>A0A2N8L105_9BURK</name>
<dbReference type="InterPro" id="IPR010093">
    <property type="entry name" value="SinI_DNA-bd"/>
</dbReference>
<keyword evidence="6" id="KW-1185">Reference proteome</keyword>
<dbReference type="Pfam" id="PF00072">
    <property type="entry name" value="Response_reg"/>
    <property type="match status" value="1"/>
</dbReference>
<feature type="domain" description="Response regulatory" evidence="4">
    <location>
        <begin position="92"/>
        <end position="210"/>
    </location>
</feature>
<organism evidence="5 6">
    <name type="scientific">Kinneretia aquatilis</name>
    <dbReference type="NCBI Taxonomy" id="2070761"/>
    <lineage>
        <taxon>Bacteria</taxon>
        <taxon>Pseudomonadati</taxon>
        <taxon>Pseudomonadota</taxon>
        <taxon>Betaproteobacteria</taxon>
        <taxon>Burkholderiales</taxon>
        <taxon>Sphaerotilaceae</taxon>
        <taxon>Roseateles</taxon>
    </lineage>
</organism>
<dbReference type="RefSeq" id="WP_102769317.1">
    <property type="nucleotide sequence ID" value="NZ_POSP01000003.1"/>
</dbReference>
<dbReference type="SUPFAM" id="SSF46955">
    <property type="entry name" value="Putative DNA-binding domain"/>
    <property type="match status" value="1"/>
</dbReference>
<evidence type="ECO:0000256" key="1">
    <source>
        <dbReference type="ARBA" id="ARBA00022553"/>
    </source>
</evidence>
<evidence type="ECO:0000259" key="4">
    <source>
        <dbReference type="PROSITE" id="PS50110"/>
    </source>
</evidence>
<keyword evidence="2" id="KW-0902">Two-component regulatory system</keyword>
<dbReference type="InterPro" id="IPR001789">
    <property type="entry name" value="Sig_transdc_resp-reg_receiver"/>
</dbReference>
<proteinExistence type="predicted"/>
<dbReference type="GO" id="GO:0003677">
    <property type="term" value="F:DNA binding"/>
    <property type="evidence" value="ECO:0007669"/>
    <property type="project" value="UniProtKB-KW"/>
</dbReference>
<dbReference type="EMBL" id="POSP01000003">
    <property type="protein sequence ID" value="PND39400.1"/>
    <property type="molecule type" value="Genomic_DNA"/>
</dbReference>
<dbReference type="PROSITE" id="PS50110">
    <property type="entry name" value="RESPONSE_REGULATORY"/>
    <property type="match status" value="1"/>
</dbReference>
<dbReference type="Proteomes" id="UP000235916">
    <property type="component" value="Unassembled WGS sequence"/>
</dbReference>
<evidence type="ECO:0000256" key="3">
    <source>
        <dbReference type="PROSITE-ProRule" id="PRU00169"/>
    </source>
</evidence>
<dbReference type="NCBIfam" id="TIGR01764">
    <property type="entry name" value="excise"/>
    <property type="match status" value="1"/>
</dbReference>
<dbReference type="PANTHER" id="PTHR44591">
    <property type="entry name" value="STRESS RESPONSE REGULATOR PROTEIN 1"/>
    <property type="match status" value="1"/>
</dbReference>